<name>A0ABT0ZFE4_9ACTN</name>
<sequence length="153" mass="16893">MRHRFVRLFGRRRPATDDASHQAQLRALTALLDEAVTVQVGADLAVAACGEPGPVRAEAARTCGRHTVALHRLSGRLHSLPMTYPDLAAARAHAGRLLAYDQWMVRQAMDLAFTAHADAWTEAARLRLNGLGRPADELRRLRDRLNRPSTQGC</sequence>
<dbReference type="Proteomes" id="UP001523219">
    <property type="component" value="Unassembled WGS sequence"/>
</dbReference>
<accession>A0ABT0ZFE4</accession>
<dbReference type="EMBL" id="JAMWMR010000012">
    <property type="protein sequence ID" value="MCN9242293.1"/>
    <property type="molecule type" value="Genomic_DNA"/>
</dbReference>
<proteinExistence type="predicted"/>
<comment type="caution">
    <text evidence="1">The sequence shown here is derived from an EMBL/GenBank/DDBJ whole genome shotgun (WGS) entry which is preliminary data.</text>
</comment>
<keyword evidence="2" id="KW-1185">Reference proteome</keyword>
<dbReference type="RefSeq" id="WP_252425599.1">
    <property type="nucleotide sequence ID" value="NZ_JAMWMR010000012.1"/>
</dbReference>
<evidence type="ECO:0000313" key="2">
    <source>
        <dbReference type="Proteomes" id="UP001523219"/>
    </source>
</evidence>
<reference evidence="1 2" key="1">
    <citation type="submission" date="2022-05" db="EMBL/GenBank/DDBJ databases">
        <title>Streptomyces sp. nov. RY43-2 isolated from soil of a peat swamp forest.</title>
        <authorList>
            <person name="Kanchanasin P."/>
            <person name="Tanasupawat S."/>
            <person name="Phongsopitanun W."/>
        </authorList>
    </citation>
    <scope>NUCLEOTIDE SEQUENCE [LARGE SCALE GENOMIC DNA]</scope>
    <source>
        <strain evidence="1 2">RY43-2</strain>
    </source>
</reference>
<organism evidence="1 2">
    <name type="scientific">Streptomyces macrolidinus</name>
    <dbReference type="NCBI Taxonomy" id="2952607"/>
    <lineage>
        <taxon>Bacteria</taxon>
        <taxon>Bacillati</taxon>
        <taxon>Actinomycetota</taxon>
        <taxon>Actinomycetes</taxon>
        <taxon>Kitasatosporales</taxon>
        <taxon>Streptomycetaceae</taxon>
        <taxon>Streptomyces</taxon>
    </lineage>
</organism>
<protein>
    <submittedName>
        <fullName evidence="1">Uncharacterized protein</fullName>
    </submittedName>
</protein>
<evidence type="ECO:0000313" key="1">
    <source>
        <dbReference type="EMBL" id="MCN9242293.1"/>
    </source>
</evidence>
<gene>
    <name evidence="1" type="ORF">NGF19_16085</name>
</gene>